<dbReference type="Pfam" id="PF13102">
    <property type="entry name" value="Phage_int_SAM_5"/>
    <property type="match status" value="1"/>
</dbReference>
<sequence>MQDCINNFFNRTTNTKHKLPLTLVNYVDYYINKSSTIKNAKGTFGLSKSRIDDFKILKKFLVEFQGKEAIKIKDVNLDFSNRFVNWMIDIKKYASGYAGRMLSVIKTLCNDAKFNGLETHPQLFKVSGYKTKNEYIIVLRPEELESIKDIELPLKSLKNVRKWLLLGCYTGQRAGDLLNITLDNFHTRNDLEVIELKQQKTGNLVTIPVLDEVKEIISNGFPHKISQQKFNQYMKEVCKLAGINQLTEGFLFNKDTKRKEYGKYEKWKLISTHTCRRTFCTNNFGKLPNYLIMSVTGHRSEKTFLGYIGKTSYDYAKQFKEMYSKNQN</sequence>
<dbReference type="InterPro" id="IPR025269">
    <property type="entry name" value="SAM-like_dom"/>
</dbReference>
<proteinExistence type="predicted"/>
<dbReference type="EMBL" id="JAUYVU010000006">
    <property type="protein sequence ID" value="MDP2541618.1"/>
    <property type="molecule type" value="Genomic_DNA"/>
</dbReference>
<evidence type="ECO:0000313" key="5">
    <source>
        <dbReference type="EMBL" id="MDP2541618.1"/>
    </source>
</evidence>
<evidence type="ECO:0000256" key="2">
    <source>
        <dbReference type="ARBA" id="ARBA00023172"/>
    </source>
</evidence>
<dbReference type="InterPro" id="IPR013762">
    <property type="entry name" value="Integrase-like_cat_sf"/>
</dbReference>
<evidence type="ECO:0000259" key="4">
    <source>
        <dbReference type="Pfam" id="PF13102"/>
    </source>
</evidence>
<dbReference type="GO" id="GO:0015074">
    <property type="term" value="P:DNA integration"/>
    <property type="evidence" value="ECO:0007669"/>
    <property type="project" value="InterPro"/>
</dbReference>
<evidence type="ECO:0000256" key="1">
    <source>
        <dbReference type="ARBA" id="ARBA00023125"/>
    </source>
</evidence>
<accession>A0A2G1BTJ9</accession>
<keyword evidence="8" id="KW-1185">Reference proteome</keyword>
<dbReference type="Proteomes" id="UP001242342">
    <property type="component" value="Unassembled WGS sequence"/>
</dbReference>
<keyword evidence="2" id="KW-0233">DNA recombination</keyword>
<dbReference type="InterPro" id="IPR010998">
    <property type="entry name" value="Integrase_recombinase_N"/>
</dbReference>
<dbReference type="Gene3D" id="1.10.150.130">
    <property type="match status" value="1"/>
</dbReference>
<dbReference type="EMBL" id="PDUU01000008">
    <property type="protein sequence ID" value="PHN97373.1"/>
    <property type="molecule type" value="Genomic_DNA"/>
</dbReference>
<dbReference type="InterPro" id="IPR002104">
    <property type="entry name" value="Integrase_catalytic"/>
</dbReference>
<feature type="domain" description="Phage integrase SAM-like" evidence="4">
    <location>
        <begin position="22"/>
        <end position="116"/>
    </location>
</feature>
<comment type="caution">
    <text evidence="6">The sequence shown here is derived from an EMBL/GenBank/DDBJ whole genome shotgun (WGS) entry which is preliminary data.</text>
</comment>
<feature type="domain" description="Tyr recombinase" evidence="3">
    <location>
        <begin position="139"/>
        <end position="307"/>
    </location>
</feature>
<reference evidence="5 8" key="3">
    <citation type="submission" date="2023-07" db="EMBL/GenBank/DDBJ databases">
        <title>Genome content predicts the carbon catabolic preferences of heterotrophic bacteria.</title>
        <authorList>
            <person name="Gralka M."/>
        </authorList>
    </citation>
    <scope>NUCLEOTIDE SEQUENCE [LARGE SCALE GENOMIC DNA]</scope>
    <source>
        <strain evidence="5 8">4G03</strain>
    </source>
</reference>
<protein>
    <submittedName>
        <fullName evidence="5 6">Integrase</fullName>
    </submittedName>
</protein>
<dbReference type="InterPro" id="IPR011010">
    <property type="entry name" value="DNA_brk_join_enz"/>
</dbReference>
<evidence type="ECO:0000259" key="3">
    <source>
        <dbReference type="Pfam" id="PF00589"/>
    </source>
</evidence>
<evidence type="ECO:0000313" key="6">
    <source>
        <dbReference type="EMBL" id="PHN97373.1"/>
    </source>
</evidence>
<dbReference type="Gene3D" id="1.10.443.10">
    <property type="entry name" value="Intergrase catalytic core"/>
    <property type="match status" value="1"/>
</dbReference>
<name>A0A2G1BTJ9_9FLAO</name>
<gene>
    <name evidence="6" type="ORF">CSC81_09845</name>
    <name evidence="5" type="ORF">Q8W23_09055</name>
</gene>
<dbReference type="SUPFAM" id="SSF56349">
    <property type="entry name" value="DNA breaking-rejoining enzymes"/>
    <property type="match status" value="1"/>
</dbReference>
<evidence type="ECO:0000313" key="8">
    <source>
        <dbReference type="Proteomes" id="UP001242342"/>
    </source>
</evidence>
<dbReference type="GO" id="GO:0003677">
    <property type="term" value="F:DNA binding"/>
    <property type="evidence" value="ECO:0007669"/>
    <property type="project" value="UniProtKB-KW"/>
</dbReference>
<dbReference type="GO" id="GO:0006310">
    <property type="term" value="P:DNA recombination"/>
    <property type="evidence" value="ECO:0007669"/>
    <property type="project" value="UniProtKB-KW"/>
</dbReference>
<reference evidence="6 7" key="1">
    <citation type="journal article" date="2016" name="Nat. Commun.">
        <title>Microbial interactions lead to rapid micro-scale successions on model marine particles.</title>
        <authorList>
            <person name="Datta M.S."/>
            <person name="Sliwerska E."/>
            <person name="Gore J."/>
            <person name="Polz M.F."/>
            <person name="Cordero O.X."/>
        </authorList>
    </citation>
    <scope>NUCLEOTIDE SEQUENCE [LARGE SCALE GENOMIC DNA]</scope>
    <source>
        <strain evidence="6 7">4G03</strain>
    </source>
</reference>
<dbReference type="RefSeq" id="WP_099215586.1">
    <property type="nucleotide sequence ID" value="NZ_JAUYVU010000006.1"/>
</dbReference>
<dbReference type="Pfam" id="PF00589">
    <property type="entry name" value="Phage_integrase"/>
    <property type="match status" value="1"/>
</dbReference>
<dbReference type="Proteomes" id="UP000222163">
    <property type="component" value="Unassembled WGS sequence"/>
</dbReference>
<evidence type="ECO:0000313" key="7">
    <source>
        <dbReference type="Proteomes" id="UP000222163"/>
    </source>
</evidence>
<keyword evidence="1" id="KW-0238">DNA-binding</keyword>
<organism evidence="6 7">
    <name type="scientific">Tenacibaculum discolor</name>
    <dbReference type="NCBI Taxonomy" id="361581"/>
    <lineage>
        <taxon>Bacteria</taxon>
        <taxon>Pseudomonadati</taxon>
        <taxon>Bacteroidota</taxon>
        <taxon>Flavobacteriia</taxon>
        <taxon>Flavobacteriales</taxon>
        <taxon>Flavobacteriaceae</taxon>
        <taxon>Tenacibaculum</taxon>
    </lineage>
</organism>
<dbReference type="AlphaFoldDB" id="A0A2G1BTJ9"/>
<reference evidence="6" key="2">
    <citation type="submission" date="2017-10" db="EMBL/GenBank/DDBJ databases">
        <authorList>
            <person name="Enke T.N."/>
            <person name="Cordero O.X."/>
        </authorList>
    </citation>
    <scope>NUCLEOTIDE SEQUENCE</scope>
    <source>
        <strain evidence="6">4G03</strain>
    </source>
</reference>